<protein>
    <recommendedName>
        <fullName evidence="3 17">Peroxidase</fullName>
        <ecNumber evidence="3 17">1.11.1.7</ecNumber>
    </recommendedName>
</protein>
<evidence type="ECO:0000313" key="21">
    <source>
        <dbReference type="Proteomes" id="UP000288805"/>
    </source>
</evidence>
<feature type="signal peptide" evidence="17">
    <location>
        <begin position="1"/>
        <end position="24"/>
    </location>
</feature>
<keyword evidence="17" id="KW-0732">Signal</keyword>
<keyword evidence="4 17" id="KW-0575">Peroxidase</keyword>
<dbReference type="PRINTS" id="PR00461">
    <property type="entry name" value="PLPEROXIDASE"/>
</dbReference>
<keyword evidence="6 14" id="KW-0479">Metal-binding</keyword>
<feature type="binding site" evidence="14">
    <location>
        <position position="95"/>
    </location>
    <ligand>
        <name>Ca(2+)</name>
        <dbReference type="ChEBI" id="CHEBI:29108"/>
        <label>1</label>
    </ligand>
</feature>
<evidence type="ECO:0000256" key="12">
    <source>
        <dbReference type="PIRSR" id="PIRSR600823-1"/>
    </source>
</evidence>
<keyword evidence="9 14" id="KW-0408">Iron</keyword>
<sequence length="360" mass="39884">MEAAATIITAVVILCWLQFSSVECHWRLRNPRQPNQTEASTRPQGTLLQSNDKLQDRFYRNTCPQAENIIAKSVYDAVLVQPGLAAGLIRLHFHDCFVNGCDASILLDTTPSGEPVEKTSRANVFASQIFKYIDRLKADIERECPGVVSCADILAYATREAVKEEGLPYYLVPGGRRDGLSSSASNVAGNIPSPNESLKNMTQIFLTKGLSIEDMVVLFGAHSIGHTRCRSLFKRLYNYSSTQAQDPSMDFAHSLYLKGLCPKAGPLLQEVIDKVMVPLEPITPSRLDTLYYTQLLKGEGVLQSDQALTNNPTTNEIVKRFSQNPLEWGARFTNAMINLGKVDVLTGQEGEIRRNCRAVN</sequence>
<evidence type="ECO:0000256" key="14">
    <source>
        <dbReference type="PIRSR" id="PIRSR600823-3"/>
    </source>
</evidence>
<keyword evidence="17" id="KW-0964">Secreted</keyword>
<feature type="active site" description="Proton acceptor" evidence="12">
    <location>
        <position position="94"/>
    </location>
</feature>
<comment type="catalytic activity">
    <reaction evidence="1 17">
        <text>2 a phenolic donor + H2O2 = 2 a phenolic radical donor + 2 H2O</text>
        <dbReference type="Rhea" id="RHEA:56136"/>
        <dbReference type="ChEBI" id="CHEBI:15377"/>
        <dbReference type="ChEBI" id="CHEBI:16240"/>
        <dbReference type="ChEBI" id="CHEBI:139520"/>
        <dbReference type="ChEBI" id="CHEBI:139521"/>
        <dbReference type="EC" id="1.11.1.7"/>
    </reaction>
</comment>
<dbReference type="PRINTS" id="PR00458">
    <property type="entry name" value="PEROXIDASE"/>
</dbReference>
<evidence type="ECO:0000256" key="8">
    <source>
        <dbReference type="ARBA" id="ARBA00023002"/>
    </source>
</evidence>
<evidence type="ECO:0000256" key="6">
    <source>
        <dbReference type="ARBA" id="ARBA00022723"/>
    </source>
</evidence>
<keyword evidence="8 17" id="KW-0560">Oxidoreductase</keyword>
<comment type="cofactor">
    <cofactor evidence="14 17">
        <name>Ca(2+)</name>
        <dbReference type="ChEBI" id="CHEBI:29108"/>
    </cofactor>
    <text evidence="14 17">Binds 2 calcium ions per subunit.</text>
</comment>
<evidence type="ECO:0000256" key="9">
    <source>
        <dbReference type="ARBA" id="ARBA00023004"/>
    </source>
</evidence>
<dbReference type="CDD" id="cd00693">
    <property type="entry name" value="secretory_peroxidase"/>
    <property type="match status" value="1"/>
</dbReference>
<feature type="binding site" evidence="13">
    <location>
        <position position="192"/>
    </location>
    <ligand>
        <name>substrate</name>
    </ligand>
</feature>
<evidence type="ECO:0000256" key="1">
    <source>
        <dbReference type="ARBA" id="ARBA00000189"/>
    </source>
</evidence>
<feature type="binding site" evidence="14">
    <location>
        <position position="104"/>
    </location>
    <ligand>
        <name>Ca(2+)</name>
        <dbReference type="ChEBI" id="CHEBI:29108"/>
        <label>1</label>
    </ligand>
</feature>
<dbReference type="PANTHER" id="PTHR31517">
    <property type="match status" value="1"/>
</dbReference>
<gene>
    <name evidence="19" type="primary">GSVIVT00037159001_9</name>
    <name evidence="20" type="synonym">GSVIVT00037159001_5</name>
    <name evidence="20" type="ORF">CK203_018500</name>
    <name evidence="19" type="ORF">CK203_070316</name>
</gene>
<keyword evidence="7 14" id="KW-0106">Calcium</keyword>
<dbReference type="OMA" id="ESMCPRT"/>
<dbReference type="FunFam" id="1.10.520.10:FF:000009">
    <property type="entry name" value="Peroxidase"/>
    <property type="match status" value="1"/>
</dbReference>
<dbReference type="InterPro" id="IPR019794">
    <property type="entry name" value="Peroxidases_AS"/>
</dbReference>
<feature type="binding site" evidence="14">
    <location>
        <position position="98"/>
    </location>
    <ligand>
        <name>Ca(2+)</name>
        <dbReference type="ChEBI" id="CHEBI:29108"/>
        <label>1</label>
    </ligand>
</feature>
<dbReference type="GO" id="GO:0140825">
    <property type="term" value="F:lactoperoxidase activity"/>
    <property type="evidence" value="ECO:0007669"/>
    <property type="project" value="UniProtKB-EC"/>
</dbReference>
<evidence type="ECO:0000313" key="20">
    <source>
        <dbReference type="EMBL" id="RVX04375.1"/>
    </source>
</evidence>
<dbReference type="Gene3D" id="1.10.420.10">
    <property type="entry name" value="Peroxidase, domain 2"/>
    <property type="match status" value="1"/>
</dbReference>
<evidence type="ECO:0000256" key="2">
    <source>
        <dbReference type="ARBA" id="ARBA00002322"/>
    </source>
</evidence>
<evidence type="ECO:0000256" key="13">
    <source>
        <dbReference type="PIRSR" id="PIRSR600823-2"/>
    </source>
</evidence>
<comment type="cofactor">
    <cofactor evidence="14 17">
        <name>heme b</name>
        <dbReference type="ChEBI" id="CHEBI:60344"/>
    </cofactor>
    <text evidence="14 17">Binds 1 heme b (iron(II)-protoporphyrin IX) group per subunit.</text>
</comment>
<name>A0A438E6Y6_VITVI</name>
<evidence type="ECO:0000313" key="19">
    <source>
        <dbReference type="EMBL" id="RVW43370.1"/>
    </source>
</evidence>
<evidence type="ECO:0000256" key="10">
    <source>
        <dbReference type="ARBA" id="ARBA00023157"/>
    </source>
</evidence>
<evidence type="ECO:0000256" key="16">
    <source>
        <dbReference type="PIRSR" id="PIRSR600823-5"/>
    </source>
</evidence>
<comment type="subcellular location">
    <subcellularLocation>
        <location evidence="17">Secreted</location>
    </subcellularLocation>
</comment>
<feature type="chain" id="PRO_5034137054" description="Peroxidase" evidence="17">
    <location>
        <begin position="25"/>
        <end position="360"/>
    </location>
</feature>
<organism evidence="19 21">
    <name type="scientific">Vitis vinifera</name>
    <name type="common">Grape</name>
    <dbReference type="NCBI Taxonomy" id="29760"/>
    <lineage>
        <taxon>Eukaryota</taxon>
        <taxon>Viridiplantae</taxon>
        <taxon>Streptophyta</taxon>
        <taxon>Embryophyta</taxon>
        <taxon>Tracheophyta</taxon>
        <taxon>Spermatophyta</taxon>
        <taxon>Magnoliopsida</taxon>
        <taxon>eudicotyledons</taxon>
        <taxon>Gunneridae</taxon>
        <taxon>Pentapetalae</taxon>
        <taxon>rosids</taxon>
        <taxon>Vitales</taxon>
        <taxon>Vitaceae</taxon>
        <taxon>Viteae</taxon>
        <taxon>Vitis</taxon>
    </lineage>
</organism>
<keyword evidence="11" id="KW-0325">Glycoprotein</keyword>
<dbReference type="KEGG" id="vvi:100249514"/>
<dbReference type="InterPro" id="IPR010255">
    <property type="entry name" value="Haem_peroxidase_sf"/>
</dbReference>
<dbReference type="Gene3D" id="1.10.520.10">
    <property type="match status" value="1"/>
</dbReference>
<evidence type="ECO:0000256" key="7">
    <source>
        <dbReference type="ARBA" id="ARBA00022837"/>
    </source>
</evidence>
<dbReference type="EC" id="1.11.1.7" evidence="3 17"/>
<feature type="binding site" evidence="14">
    <location>
        <position position="288"/>
    </location>
    <ligand>
        <name>Ca(2+)</name>
        <dbReference type="ChEBI" id="CHEBI:29108"/>
        <label>2</label>
    </ligand>
</feature>
<dbReference type="Pfam" id="PF00141">
    <property type="entry name" value="peroxidase"/>
    <property type="match status" value="1"/>
</dbReference>
<reference evidence="19 21" key="1">
    <citation type="journal article" date="2018" name="PLoS Genet.">
        <title>Population sequencing reveals clonal diversity and ancestral inbreeding in the grapevine cultivar Chardonnay.</title>
        <authorList>
            <person name="Roach M.J."/>
            <person name="Johnson D.L."/>
            <person name="Bohlmann J."/>
            <person name="van Vuuren H.J."/>
            <person name="Jones S.J."/>
            <person name="Pretorius I.S."/>
            <person name="Schmidt S.A."/>
            <person name="Borneman A.R."/>
        </authorList>
    </citation>
    <scope>NUCLEOTIDE SEQUENCE [LARGE SCALE GENOMIC DNA]</scope>
    <source>
        <strain evidence="21">cv. Chardonnay</strain>
        <strain evidence="19">I10V1</strain>
        <tissue evidence="19">Leaf</tissue>
    </source>
</reference>
<dbReference type="GO" id="GO:0005576">
    <property type="term" value="C:extracellular region"/>
    <property type="evidence" value="ECO:0007669"/>
    <property type="project" value="UniProtKB-SubCell"/>
</dbReference>
<evidence type="ECO:0000256" key="11">
    <source>
        <dbReference type="ARBA" id="ARBA00023180"/>
    </source>
</evidence>
<dbReference type="Proteomes" id="UP000288805">
    <property type="component" value="Unassembled WGS sequence"/>
</dbReference>
<feature type="binding site" evidence="14">
    <location>
        <position position="100"/>
    </location>
    <ligand>
        <name>Ca(2+)</name>
        <dbReference type="ChEBI" id="CHEBI:29108"/>
        <label>1</label>
    </ligand>
</feature>
<dbReference type="EMBL" id="QGNW01001381">
    <property type="protein sequence ID" value="RVW43370.1"/>
    <property type="molecule type" value="Genomic_DNA"/>
</dbReference>
<dbReference type="OrthoDB" id="2113341at2759"/>
<feature type="disulfide bond" evidence="16">
    <location>
        <begin position="150"/>
        <end position="356"/>
    </location>
</feature>
<dbReference type="PROSITE" id="PS50873">
    <property type="entry name" value="PEROXIDASE_4"/>
    <property type="match status" value="1"/>
</dbReference>
<dbReference type="PANTHER" id="PTHR31517:SF84">
    <property type="entry name" value="PEROXIDASE"/>
    <property type="match status" value="1"/>
</dbReference>
<accession>A0A438E6Y6</accession>
<comment type="caution">
    <text evidence="19">The sequence shown here is derived from an EMBL/GenBank/DDBJ whole genome shotgun (WGS) entry which is preliminary data.</text>
</comment>
<comment type="similarity">
    <text evidence="17">Belongs to the peroxidase family. Classical plant (class III) peroxidase subfamily.</text>
</comment>
<feature type="disulfide bond" evidence="16">
    <location>
        <begin position="229"/>
        <end position="261"/>
    </location>
</feature>
<evidence type="ECO:0000256" key="17">
    <source>
        <dbReference type="RuleBase" id="RU362060"/>
    </source>
</evidence>
<keyword evidence="10 16" id="KW-1015">Disulfide bond</keyword>
<dbReference type="FunFam" id="1.10.420.10:FF:000027">
    <property type="entry name" value="Peroxidase"/>
    <property type="match status" value="1"/>
</dbReference>
<dbReference type="InterPro" id="IPR002016">
    <property type="entry name" value="Haem_peroxidase"/>
</dbReference>
<dbReference type="GO" id="GO:0046872">
    <property type="term" value="F:metal ion binding"/>
    <property type="evidence" value="ECO:0007669"/>
    <property type="project" value="UniProtKB-UniRule"/>
</dbReference>
<feature type="disulfide bond" evidence="16">
    <location>
        <begin position="63"/>
        <end position="144"/>
    </location>
</feature>
<dbReference type="Gramene" id="Vitis01g00786.t01">
    <property type="protein sequence ID" value="Vitis01g00786.t01.CDS"/>
    <property type="gene ID" value="Vitis01g00786"/>
</dbReference>
<keyword evidence="17" id="KW-0376">Hydrogen peroxide</keyword>
<dbReference type="PROSITE" id="PS00436">
    <property type="entry name" value="PEROXIDASE_2"/>
    <property type="match status" value="1"/>
</dbReference>
<feature type="site" description="Transition state stabilizer" evidence="15">
    <location>
        <position position="90"/>
    </location>
</feature>
<comment type="function">
    <text evidence="2">Removal of H(2)O(2), oxidation of toxic reductants, biosynthesis and degradation of lignin, suberization, auxin catabolism, response to environmental stresses such as wounding, pathogen attack and oxidative stress. These functions might be dependent on each isozyme/isoform in each plant tissue.</text>
</comment>
<evidence type="ECO:0000256" key="15">
    <source>
        <dbReference type="PIRSR" id="PIRSR600823-4"/>
    </source>
</evidence>
<evidence type="ECO:0000259" key="18">
    <source>
        <dbReference type="PROSITE" id="PS50873"/>
    </source>
</evidence>
<evidence type="ECO:0000256" key="5">
    <source>
        <dbReference type="ARBA" id="ARBA00022617"/>
    </source>
</evidence>
<feature type="binding site" evidence="14">
    <location>
        <position position="102"/>
    </location>
    <ligand>
        <name>Ca(2+)</name>
        <dbReference type="ChEBI" id="CHEBI:29108"/>
        <label>1</label>
    </ligand>
</feature>
<evidence type="ECO:0000256" key="4">
    <source>
        <dbReference type="ARBA" id="ARBA00022559"/>
    </source>
</evidence>
<keyword evidence="5 17" id="KW-0349">Heme</keyword>
<feature type="domain" description="Plant heme peroxidase family profile" evidence="18">
    <location>
        <begin position="53"/>
        <end position="360"/>
    </location>
</feature>
<dbReference type="SUPFAM" id="SSF48113">
    <property type="entry name" value="Heme-dependent peroxidases"/>
    <property type="match status" value="1"/>
</dbReference>
<proteinExistence type="inferred from homology"/>
<feature type="binding site" evidence="14">
    <location>
        <position position="117"/>
    </location>
    <ligand>
        <name>Ca(2+)</name>
        <dbReference type="ChEBI" id="CHEBI:29108"/>
        <label>1</label>
    </ligand>
</feature>
<dbReference type="GO" id="GO:0006979">
    <property type="term" value="P:response to oxidative stress"/>
    <property type="evidence" value="ECO:0007669"/>
    <property type="project" value="UniProtKB-UniRule"/>
</dbReference>
<feature type="binding site" description="axial binding residue" evidence="14">
    <location>
        <position position="222"/>
    </location>
    <ligand>
        <name>heme b</name>
        <dbReference type="ChEBI" id="CHEBI:60344"/>
    </ligand>
    <ligandPart>
        <name>Fe</name>
        <dbReference type="ChEBI" id="CHEBI:18248"/>
    </ligandPart>
</feature>
<feature type="binding site" evidence="14">
    <location>
        <position position="283"/>
    </location>
    <ligand>
        <name>Ca(2+)</name>
        <dbReference type="ChEBI" id="CHEBI:29108"/>
        <label>2</label>
    </ligand>
</feature>
<dbReference type="GO" id="GO:0042744">
    <property type="term" value="P:hydrogen peroxide catabolic process"/>
    <property type="evidence" value="ECO:0007669"/>
    <property type="project" value="UniProtKB-KW"/>
</dbReference>
<dbReference type="AlphaFoldDB" id="A0A438E6Y6"/>
<evidence type="ECO:0000256" key="3">
    <source>
        <dbReference type="ARBA" id="ARBA00012313"/>
    </source>
</evidence>
<dbReference type="GO" id="GO:0020037">
    <property type="term" value="F:heme binding"/>
    <property type="evidence" value="ECO:0007669"/>
    <property type="project" value="UniProtKB-UniRule"/>
</dbReference>
<dbReference type="EMBL" id="QGNW01000061">
    <property type="protein sequence ID" value="RVX04375.1"/>
    <property type="molecule type" value="Genomic_DNA"/>
</dbReference>
<dbReference type="InterPro" id="IPR000823">
    <property type="entry name" value="Peroxidase_pln"/>
</dbReference>
<feature type="disulfide bond" evidence="16">
    <location>
        <begin position="96"/>
        <end position="101"/>
    </location>
</feature>
<dbReference type="InterPro" id="IPR033905">
    <property type="entry name" value="Secretory_peroxidase"/>
</dbReference>